<evidence type="ECO:0000313" key="3">
    <source>
        <dbReference type="EMBL" id="MEV8467565.1"/>
    </source>
</evidence>
<feature type="domain" description="DUF2264" evidence="1">
    <location>
        <begin position="18"/>
        <end position="357"/>
    </location>
</feature>
<dbReference type="PANTHER" id="PTHR35339">
    <property type="entry name" value="LINALOOL DEHYDRATASE_ISOMERASE DOMAIN-CONTAINING PROTEIN"/>
    <property type="match status" value="1"/>
</dbReference>
<dbReference type="RefSeq" id="WP_366193426.1">
    <property type="nucleotide sequence ID" value="NZ_JBFBVU010000014.1"/>
</dbReference>
<comment type="caution">
    <text evidence="3">The sequence shown here is derived from an EMBL/GenBank/DDBJ whole genome shotgun (WGS) entry which is preliminary data.</text>
</comment>
<accession>A0ABV3L949</accession>
<sequence>MSNVLLTETPITGNPFATRADAQRAVVDLISPLKDGFSPGRARVKLGDTSAHFHDAAAHLEGLVRPFWGLAPLLAGGGTFDGIEMFVEGLQNGADPEHPEYWGPVTDFDQRMVESAAIGYALALAPEVFWDGMTQRGRDCLGDWLLNSLQHRPAANNWHFFHVLVSLGLTRVGVAHDLSIIEADLDRLESWEMGNGWYRDGGKRQADHYIPFAMHFYGLIYAQYGPEADAARRDRFRDRARTFAPQIAHWYAADGAALPYGRSLTYRFAHAGFWGTLAMAGEEALPWCEIRGLWARNLRWWSDKPFTDTRGVMTIGFGYPQLHMAERYNSPGSPYWAMKAFAPLALPDTHPFWAAGETAPVNRDEVVTLPEPGMVKFEHLGDVTVLCGGQHPPALGRSAEKYNKFAYSTRYGFSVDFEARGFANAPSDNMLTFSETGEYSAPRSGETMARIGNGWLYSAWSPMPEVEVETWLLAHAPWHLRLHSIRTKRRVQTVEGGFAIRKTDAIPGPDLQPVVRAEGPGAYARMTNATDTTTVVDVQAPIGTPVARAGRVIAPEANTNLIAPRTWVPQLTCDLASGTWSLGAWVYAGRTVGAVPALPDARSLPTSADLDQMRTGGEIIRVWDLP</sequence>
<proteinExistence type="predicted"/>
<dbReference type="PANTHER" id="PTHR35339:SF4">
    <property type="entry name" value="LINALOOL DEHYDRATASE_ISOMERASE DOMAIN-CONTAINING PROTEIN"/>
    <property type="match status" value="1"/>
</dbReference>
<keyword evidence="4" id="KW-1185">Reference proteome</keyword>
<evidence type="ECO:0000313" key="4">
    <source>
        <dbReference type="Proteomes" id="UP001553161"/>
    </source>
</evidence>
<dbReference type="InterPro" id="IPR049237">
    <property type="entry name" value="DUF2264_C"/>
</dbReference>
<reference evidence="3 4" key="1">
    <citation type="submission" date="2024-07" db="EMBL/GenBank/DDBJ databases">
        <authorList>
            <person name="Kang M."/>
        </authorList>
    </citation>
    <scope>NUCLEOTIDE SEQUENCE [LARGE SCALE GENOMIC DNA]</scope>
    <source>
        <strain evidence="3 4">DFM31</strain>
    </source>
</reference>
<dbReference type="Proteomes" id="UP001553161">
    <property type="component" value="Unassembled WGS sequence"/>
</dbReference>
<evidence type="ECO:0000259" key="2">
    <source>
        <dbReference type="Pfam" id="PF20938"/>
    </source>
</evidence>
<dbReference type="PIRSF" id="PIRSF014753">
    <property type="entry name" value="UCP014753"/>
    <property type="match status" value="1"/>
</dbReference>
<dbReference type="InterPro" id="IPR016624">
    <property type="entry name" value="UCP014753"/>
</dbReference>
<organism evidence="3 4">
    <name type="scientific">Meridianimarinicoccus marinus</name>
    <dbReference type="NCBI Taxonomy" id="3231483"/>
    <lineage>
        <taxon>Bacteria</taxon>
        <taxon>Pseudomonadati</taxon>
        <taxon>Pseudomonadota</taxon>
        <taxon>Alphaproteobacteria</taxon>
        <taxon>Rhodobacterales</taxon>
        <taxon>Paracoccaceae</taxon>
        <taxon>Meridianimarinicoccus</taxon>
    </lineage>
</organism>
<dbReference type="Pfam" id="PF20938">
    <property type="entry name" value="DUF2264_C"/>
    <property type="match status" value="1"/>
</dbReference>
<feature type="domain" description="DUF2264" evidence="2">
    <location>
        <begin position="365"/>
        <end position="580"/>
    </location>
</feature>
<gene>
    <name evidence="3" type="ORF">AB0T83_12325</name>
</gene>
<dbReference type="EMBL" id="JBFBVU010000014">
    <property type="protein sequence ID" value="MEV8467565.1"/>
    <property type="molecule type" value="Genomic_DNA"/>
</dbReference>
<dbReference type="InterPro" id="IPR049349">
    <property type="entry name" value="DUF2264_N"/>
</dbReference>
<dbReference type="Pfam" id="PF10022">
    <property type="entry name" value="DUF2264"/>
    <property type="match status" value="1"/>
</dbReference>
<name>A0ABV3L949_9RHOB</name>
<protein>
    <submittedName>
        <fullName evidence="3">DUF2264 domain-containing protein</fullName>
    </submittedName>
</protein>
<evidence type="ECO:0000259" key="1">
    <source>
        <dbReference type="Pfam" id="PF10022"/>
    </source>
</evidence>